<dbReference type="GO" id="GO:0043043">
    <property type="term" value="P:peptide biosynthetic process"/>
    <property type="evidence" value="ECO:0007669"/>
    <property type="project" value="InterPro"/>
</dbReference>
<gene>
    <name evidence="7 12" type="primary">efp</name>
    <name evidence="12" type="ORF">EDL80_01720</name>
</gene>
<sequence>MAERGSDIRPGYVLEHNNALYLVVKIMHTQPGKGGAYIQAEMKNLKTGAKQYERFRADGDIKRAILDEADYQYIYSDSSMLTIMHLGNYEQITINKDILGEKSIYLQDNMIITLLSYNGEIISAKVPDYVTLQVVETEAVIKGQTVSSSSYKVAMLENNQRISVPTFIKPGDRIVVYTPDDSYYERAKE</sequence>
<evidence type="ECO:0000256" key="3">
    <source>
        <dbReference type="ARBA" id="ARBA00009479"/>
    </source>
</evidence>
<name>A0AAE6UID7_EHRRU</name>
<keyword evidence="6 7" id="KW-0648">Protein biosynthesis</keyword>
<dbReference type="InterPro" id="IPR012340">
    <property type="entry name" value="NA-bd_OB-fold"/>
</dbReference>
<comment type="pathway">
    <text evidence="2 7">Protein biosynthesis; polypeptide chain elongation.</text>
</comment>
<evidence type="ECO:0000256" key="6">
    <source>
        <dbReference type="ARBA" id="ARBA00022917"/>
    </source>
</evidence>
<evidence type="ECO:0000256" key="1">
    <source>
        <dbReference type="ARBA" id="ARBA00004496"/>
    </source>
</evidence>
<keyword evidence="4 7" id="KW-0963">Cytoplasm</keyword>
<dbReference type="Gene3D" id="2.40.50.140">
    <property type="entry name" value="Nucleic acid-binding proteins"/>
    <property type="match status" value="2"/>
</dbReference>
<dbReference type="InterPro" id="IPR013185">
    <property type="entry name" value="Transl_elong_KOW-like"/>
</dbReference>
<dbReference type="Pfam" id="PF08207">
    <property type="entry name" value="EFP_N"/>
    <property type="match status" value="1"/>
</dbReference>
<keyword evidence="13" id="KW-1185">Reference proteome</keyword>
<evidence type="ECO:0000256" key="4">
    <source>
        <dbReference type="ARBA" id="ARBA00022490"/>
    </source>
</evidence>
<proteinExistence type="inferred from homology"/>
<evidence type="ECO:0000256" key="5">
    <source>
        <dbReference type="ARBA" id="ARBA00022768"/>
    </source>
</evidence>
<comment type="similarity">
    <text evidence="3 7 9">Belongs to the elongation factor P family.</text>
</comment>
<dbReference type="EMBL" id="CP033455">
    <property type="protein sequence ID" value="QGR03310.1"/>
    <property type="molecule type" value="Genomic_DNA"/>
</dbReference>
<dbReference type="GO" id="GO:0003746">
    <property type="term" value="F:translation elongation factor activity"/>
    <property type="evidence" value="ECO:0007669"/>
    <property type="project" value="UniProtKB-UniRule"/>
</dbReference>
<evidence type="ECO:0000256" key="2">
    <source>
        <dbReference type="ARBA" id="ARBA00004815"/>
    </source>
</evidence>
<evidence type="ECO:0000313" key="12">
    <source>
        <dbReference type="EMBL" id="QGR03310.1"/>
    </source>
</evidence>
<evidence type="ECO:0000256" key="8">
    <source>
        <dbReference type="NCBIfam" id="TIGR00038"/>
    </source>
</evidence>
<dbReference type="FunFam" id="2.40.50.140:FF:000004">
    <property type="entry name" value="Elongation factor P"/>
    <property type="match status" value="1"/>
</dbReference>
<reference evidence="12 13" key="1">
    <citation type="submission" date="2018-10" db="EMBL/GenBank/DDBJ databases">
        <title>Propagation and draft genome sequences of three atypical Erhlichia ruminantium isolates.</title>
        <authorList>
            <person name="Liebenberg J."/>
            <person name="Steyn H."/>
            <person name="Josemans A."/>
            <person name="Zweygarth E."/>
        </authorList>
    </citation>
    <scope>NUCLEOTIDE SEQUENCE [LARGE SCALE GENOMIC DNA]</scope>
    <source>
        <strain evidence="12 13">Omatjenne</strain>
    </source>
</reference>
<feature type="domain" description="Translation elongation factor P/YeiP central" evidence="11">
    <location>
        <begin position="68"/>
        <end position="122"/>
    </location>
</feature>
<dbReference type="SUPFAM" id="SSF50104">
    <property type="entry name" value="Translation proteins SH3-like domain"/>
    <property type="match status" value="1"/>
</dbReference>
<accession>A0AAE6UID7</accession>
<dbReference type="NCBIfam" id="TIGR00038">
    <property type="entry name" value="efp"/>
    <property type="match status" value="1"/>
</dbReference>
<evidence type="ECO:0000313" key="13">
    <source>
        <dbReference type="Proteomes" id="UP000422822"/>
    </source>
</evidence>
<dbReference type="FunFam" id="2.40.50.140:FF:000009">
    <property type="entry name" value="Elongation factor P"/>
    <property type="match status" value="1"/>
</dbReference>
<feature type="domain" description="Elongation factor P C-terminal" evidence="10">
    <location>
        <begin position="130"/>
        <end position="186"/>
    </location>
</feature>
<dbReference type="NCBIfam" id="NF001810">
    <property type="entry name" value="PRK00529.1"/>
    <property type="match status" value="1"/>
</dbReference>
<dbReference type="SUPFAM" id="SSF50249">
    <property type="entry name" value="Nucleic acid-binding proteins"/>
    <property type="match status" value="2"/>
</dbReference>
<dbReference type="GO" id="GO:0005829">
    <property type="term" value="C:cytosol"/>
    <property type="evidence" value="ECO:0007669"/>
    <property type="project" value="UniProtKB-ARBA"/>
</dbReference>
<dbReference type="HAMAP" id="MF_00141">
    <property type="entry name" value="EF_P"/>
    <property type="match status" value="1"/>
</dbReference>
<evidence type="ECO:0000259" key="10">
    <source>
        <dbReference type="SMART" id="SM00841"/>
    </source>
</evidence>
<comment type="function">
    <text evidence="7">Involved in peptide bond synthesis. Stimulates efficient translation and peptide-bond synthesis on native or reconstituted 70S ribosomes in vitro. Probably functions indirectly by altering the affinity of the ribosome for aminoacyl-tRNA, thus increasing their reactivity as acceptors for peptidyl transferase.</text>
</comment>
<protein>
    <recommendedName>
        <fullName evidence="7 8">Elongation factor P</fullName>
        <shortName evidence="7">EF-P</shortName>
    </recommendedName>
</protein>
<dbReference type="PANTHER" id="PTHR30053:SF14">
    <property type="entry name" value="TRANSLATION ELONGATION FACTOR KOW-LIKE DOMAIN-CONTAINING PROTEIN"/>
    <property type="match status" value="1"/>
</dbReference>
<dbReference type="SMART" id="SM00841">
    <property type="entry name" value="Elong-fact-P_C"/>
    <property type="match status" value="1"/>
</dbReference>
<evidence type="ECO:0000256" key="7">
    <source>
        <dbReference type="HAMAP-Rule" id="MF_00141"/>
    </source>
</evidence>
<dbReference type="InterPro" id="IPR008991">
    <property type="entry name" value="Translation_prot_SH3-like_sf"/>
</dbReference>
<dbReference type="AlphaFoldDB" id="A0AAE6UID7"/>
<dbReference type="InterPro" id="IPR020599">
    <property type="entry name" value="Transl_elong_fac_P/YeiP"/>
</dbReference>
<dbReference type="PANTHER" id="PTHR30053">
    <property type="entry name" value="ELONGATION FACTOR P"/>
    <property type="match status" value="1"/>
</dbReference>
<dbReference type="Pfam" id="PF01132">
    <property type="entry name" value="EFP"/>
    <property type="match status" value="1"/>
</dbReference>
<dbReference type="Pfam" id="PF09285">
    <property type="entry name" value="Elong-fact-P_C"/>
    <property type="match status" value="1"/>
</dbReference>
<dbReference type="Proteomes" id="UP000422822">
    <property type="component" value="Chromosome"/>
</dbReference>
<organism evidence="12 13">
    <name type="scientific">Ehrlichia ruminantium</name>
    <name type="common">heartwater rickettsia</name>
    <name type="synonym">Cowdria ruminantium</name>
    <dbReference type="NCBI Taxonomy" id="779"/>
    <lineage>
        <taxon>Bacteria</taxon>
        <taxon>Pseudomonadati</taxon>
        <taxon>Pseudomonadota</taxon>
        <taxon>Alphaproteobacteria</taxon>
        <taxon>Rickettsiales</taxon>
        <taxon>Anaplasmataceae</taxon>
        <taxon>Ehrlichia</taxon>
    </lineage>
</organism>
<comment type="subcellular location">
    <subcellularLocation>
        <location evidence="1 7">Cytoplasm</location>
    </subcellularLocation>
</comment>
<dbReference type="InterPro" id="IPR014722">
    <property type="entry name" value="Rib_uL2_dom2"/>
</dbReference>
<evidence type="ECO:0000259" key="11">
    <source>
        <dbReference type="SMART" id="SM01185"/>
    </source>
</evidence>
<dbReference type="PIRSF" id="PIRSF005901">
    <property type="entry name" value="EF-P"/>
    <property type="match status" value="1"/>
</dbReference>
<dbReference type="InterPro" id="IPR001059">
    <property type="entry name" value="Transl_elong_P/YeiP_cen"/>
</dbReference>
<dbReference type="InterPro" id="IPR015365">
    <property type="entry name" value="Elong-fact-P_C"/>
</dbReference>
<dbReference type="Gene3D" id="2.30.30.30">
    <property type="match status" value="1"/>
</dbReference>
<dbReference type="RefSeq" id="WP_158406485.1">
    <property type="nucleotide sequence ID" value="NZ_CP033454.1"/>
</dbReference>
<dbReference type="InterPro" id="IPR011768">
    <property type="entry name" value="Transl_elongation_fac_P"/>
</dbReference>
<dbReference type="SMART" id="SM01185">
    <property type="entry name" value="EFP"/>
    <property type="match status" value="1"/>
</dbReference>
<keyword evidence="5 7" id="KW-0251">Elongation factor</keyword>
<evidence type="ECO:0000256" key="9">
    <source>
        <dbReference type="RuleBase" id="RU004389"/>
    </source>
</evidence>